<proteinExistence type="predicted"/>
<accession>A0A1Q2CNP6</accession>
<organism evidence="2 3">
    <name type="scientific">Tessaracoccus aquimaris</name>
    <dbReference type="NCBI Taxonomy" id="1332264"/>
    <lineage>
        <taxon>Bacteria</taxon>
        <taxon>Bacillati</taxon>
        <taxon>Actinomycetota</taxon>
        <taxon>Actinomycetes</taxon>
        <taxon>Propionibacteriales</taxon>
        <taxon>Propionibacteriaceae</taxon>
        <taxon>Tessaracoccus</taxon>
    </lineage>
</organism>
<dbReference type="Proteomes" id="UP000188145">
    <property type="component" value="Chromosome"/>
</dbReference>
<dbReference type="EMBL" id="CP019606">
    <property type="protein sequence ID" value="AQP47742.1"/>
    <property type="molecule type" value="Genomic_DNA"/>
</dbReference>
<feature type="transmembrane region" description="Helical" evidence="1">
    <location>
        <begin position="136"/>
        <end position="154"/>
    </location>
</feature>
<feature type="transmembrane region" description="Helical" evidence="1">
    <location>
        <begin position="106"/>
        <end position="129"/>
    </location>
</feature>
<feature type="transmembrane region" description="Helical" evidence="1">
    <location>
        <begin position="280"/>
        <end position="299"/>
    </location>
</feature>
<dbReference type="AlphaFoldDB" id="A0A1Q2CNP6"/>
<feature type="transmembrane region" description="Helical" evidence="1">
    <location>
        <begin position="215"/>
        <end position="238"/>
    </location>
</feature>
<gene>
    <name evidence="2" type="ORF">BW730_09815</name>
</gene>
<keyword evidence="3" id="KW-1185">Reference proteome</keyword>
<sequence>MAAVLGPIAVLLAGWLILAALGAVGWLTSPEADLGSALALATRFLVLAHGAPLQIGGLPVSIIPLGITATLILLAVPVAAFAARHAAGQSADPDDTGKLWVDGEALTLKVGGTFAGVYTVAVAALMGALGVISLRGLLGALAVAVVSGLWGAAHGVGFDPTDAWPEWLRAVPRAMGAALLLVLAGGAAVLALALWEGRDRVGEIVTNLDGGAGGLVLLVALHLAYLPNVILACVSWMLGAGVTVGDGSLITLTSSEAGLLPAVPIFGIVPPPDGGSDAHLWWLAAGAAAGAVAALVVTLARPRARFDETALVGALAGVLAGGFVVVACAIGSGSLGSDRLAFVGARLVELAIFAPTLLGLSGMVVGLVLGLLRRPRTVPEVVEPGAQEAVELGG</sequence>
<keyword evidence="1" id="KW-0812">Transmembrane</keyword>
<dbReference type="OrthoDB" id="3742900at2"/>
<evidence type="ECO:0000256" key="1">
    <source>
        <dbReference type="SAM" id="Phobius"/>
    </source>
</evidence>
<protein>
    <submittedName>
        <fullName evidence="2">Uncharacterized protein</fullName>
    </submittedName>
</protein>
<name>A0A1Q2CNP6_9ACTN</name>
<feature type="transmembrane region" description="Helical" evidence="1">
    <location>
        <begin position="311"/>
        <end position="332"/>
    </location>
</feature>
<keyword evidence="1" id="KW-1133">Transmembrane helix</keyword>
<feature type="transmembrane region" description="Helical" evidence="1">
    <location>
        <begin position="32"/>
        <end position="50"/>
    </location>
</feature>
<dbReference type="Pfam" id="PF19877">
    <property type="entry name" value="DUF6350"/>
    <property type="match status" value="1"/>
</dbReference>
<evidence type="ECO:0000313" key="2">
    <source>
        <dbReference type="EMBL" id="AQP47742.1"/>
    </source>
</evidence>
<keyword evidence="1" id="KW-0472">Membrane</keyword>
<feature type="transmembrane region" description="Helical" evidence="1">
    <location>
        <begin position="62"/>
        <end position="86"/>
    </location>
</feature>
<feature type="transmembrane region" description="Helical" evidence="1">
    <location>
        <begin position="352"/>
        <end position="372"/>
    </location>
</feature>
<dbReference type="RefSeq" id="WP_077686077.1">
    <property type="nucleotide sequence ID" value="NZ_CP019606.1"/>
</dbReference>
<dbReference type="STRING" id="1332264.BW730_09815"/>
<dbReference type="KEGG" id="tes:BW730_09815"/>
<evidence type="ECO:0000313" key="3">
    <source>
        <dbReference type="Proteomes" id="UP000188145"/>
    </source>
</evidence>
<feature type="transmembrane region" description="Helical" evidence="1">
    <location>
        <begin position="174"/>
        <end position="195"/>
    </location>
</feature>
<dbReference type="InterPro" id="IPR045931">
    <property type="entry name" value="DUF6350"/>
</dbReference>
<reference evidence="3" key="1">
    <citation type="submission" date="2017-02" db="EMBL/GenBank/DDBJ databases">
        <title>Tessaracoccus aquaemaris sp. nov., isolated from the intestine of a Korean rockfish, Sebastes schlegelii, in a marine aquaculture pond.</title>
        <authorList>
            <person name="Tak E.J."/>
            <person name="Bae J.-W."/>
        </authorList>
    </citation>
    <scope>NUCLEOTIDE SEQUENCE [LARGE SCALE GENOMIC DNA]</scope>
    <source>
        <strain evidence="3">NSG39</strain>
    </source>
</reference>